<dbReference type="Gene3D" id="1.10.287.1080">
    <property type="entry name" value="MazG-like"/>
    <property type="match status" value="1"/>
</dbReference>
<evidence type="ECO:0000313" key="1">
    <source>
        <dbReference type="EMBL" id="MBK5898646.1"/>
    </source>
</evidence>
<dbReference type="RefSeq" id="WP_208430050.1">
    <property type="nucleotide sequence ID" value="NZ_JAEPRJ010000001.1"/>
</dbReference>
<dbReference type="Proteomes" id="UP000604730">
    <property type="component" value="Unassembled WGS sequence"/>
</dbReference>
<sequence>MRKIKEIKPGRIFTYAGYEWIKLEDGLAITKDTVEDMKFSVCQSNEYTISDIKTFLTDAFADCLCENGALSTNFENFQLDLTADDGTNESKPFNVEIGLLTADLYRKNRRWLKPIDNGWWLATPKSYTANNDDVVMYVGTDGLLSSLYGWIRDNGVRPVCKLKEDTPVDIPDEKPIEQIEADAEDITDLIKKWAADRNLNMGDPKAQVIEIVKELVELANGIDKGKEGQIIKHIGGMYVVLVVLCMQLGFDINDCIRVAYDEIKDRKGKMINGLFVKEEDL</sequence>
<name>A0ABS1J3E1_9FIRM</name>
<protein>
    <submittedName>
        <fullName evidence="1">MazG-like family protein</fullName>
    </submittedName>
</protein>
<proteinExistence type="predicted"/>
<comment type="caution">
    <text evidence="1">The sequence shown here is derived from an EMBL/GenBank/DDBJ whole genome shotgun (WGS) entry which is preliminary data.</text>
</comment>
<dbReference type="SUPFAM" id="SSF101386">
    <property type="entry name" value="all-alpha NTP pyrophosphatases"/>
    <property type="match status" value="1"/>
</dbReference>
<accession>A0ABS1J3E1</accession>
<reference evidence="1 2" key="1">
    <citation type="submission" date="2021-01" db="EMBL/GenBank/DDBJ databases">
        <title>Isolation and description of Catonella massiliensis sp. nov., a novel Catonella species, isolated from a stable periodontitis subject.</title>
        <authorList>
            <person name="Antezack A."/>
            <person name="Boxberger M."/>
            <person name="La Scola B."/>
            <person name="Monnet-Corti V."/>
        </authorList>
    </citation>
    <scope>NUCLEOTIDE SEQUENCE [LARGE SCALE GENOMIC DNA]</scope>
    <source>
        <strain evidence="1 2">Marseille-Q4567</strain>
    </source>
</reference>
<dbReference type="CDD" id="cd11540">
    <property type="entry name" value="NTP-PPase_u3"/>
    <property type="match status" value="1"/>
</dbReference>
<gene>
    <name evidence="1" type="ORF">JJN12_12835</name>
</gene>
<organism evidence="1 2">
    <name type="scientific">Catonella massiliensis</name>
    <dbReference type="NCBI Taxonomy" id="2799636"/>
    <lineage>
        <taxon>Bacteria</taxon>
        <taxon>Bacillati</taxon>
        <taxon>Bacillota</taxon>
        <taxon>Clostridia</taxon>
        <taxon>Lachnospirales</taxon>
        <taxon>Lachnospiraceae</taxon>
        <taxon>Catonella</taxon>
    </lineage>
</organism>
<evidence type="ECO:0000313" key="2">
    <source>
        <dbReference type="Proteomes" id="UP000604730"/>
    </source>
</evidence>
<dbReference type="EMBL" id="JAEPRJ010000001">
    <property type="protein sequence ID" value="MBK5898646.1"/>
    <property type="molecule type" value="Genomic_DNA"/>
</dbReference>
<keyword evidence="2" id="KW-1185">Reference proteome</keyword>